<dbReference type="AlphaFoldDB" id="A0A9P4NYK8"/>
<dbReference type="Proteomes" id="UP000800235">
    <property type="component" value="Unassembled WGS sequence"/>
</dbReference>
<comment type="caution">
    <text evidence="1">The sequence shown here is derived from an EMBL/GenBank/DDBJ whole genome shotgun (WGS) entry which is preliminary data.</text>
</comment>
<organism evidence="1 2">
    <name type="scientific">Tothia fuscella</name>
    <dbReference type="NCBI Taxonomy" id="1048955"/>
    <lineage>
        <taxon>Eukaryota</taxon>
        <taxon>Fungi</taxon>
        <taxon>Dikarya</taxon>
        <taxon>Ascomycota</taxon>
        <taxon>Pezizomycotina</taxon>
        <taxon>Dothideomycetes</taxon>
        <taxon>Pleosporomycetidae</taxon>
        <taxon>Venturiales</taxon>
        <taxon>Cylindrosympodiaceae</taxon>
        <taxon>Tothia</taxon>
    </lineage>
</organism>
<sequence length="358" mass="40760">MAQLNDLRTHRWHSLTPGMNSASNLLELGRALDVSEPLDCMYGFLGLMDEDIRNSIIIDYSLQSRQFIWKTYLAVGKCILQHEGMILLRNTDLATGTPELPSWLPNWNVRLGYHHLAVNYYAGFHFLITIPRHGWRFCGHKSSIEVGGFTLGTIVAAVLVRFPNDRDQSDENSILGLGGFAADFLRIIQEALSLWQSTSRENEDMRMKRFARTLILDRSLEHTTRSSIPYEQDSYQDFLFCYRWFRYFAYDDLCGFDEIPSQEQHHRHVSPYSNNAKNVLTGRSIFVTGSGHIGVASQTCRAGDIVNIILEACYPFDLRPIEGSEAFKLVGMSYVDGVMYGESLAGKDMANDKNFIIE</sequence>
<evidence type="ECO:0000313" key="2">
    <source>
        <dbReference type="Proteomes" id="UP000800235"/>
    </source>
</evidence>
<name>A0A9P4NYK8_9PEZI</name>
<proteinExistence type="predicted"/>
<dbReference type="OrthoDB" id="2157530at2759"/>
<dbReference type="InterPro" id="IPR052895">
    <property type="entry name" value="HetReg/Transcr_Mod"/>
</dbReference>
<dbReference type="Pfam" id="PF26639">
    <property type="entry name" value="Het-6_barrel"/>
    <property type="match status" value="1"/>
</dbReference>
<dbReference type="EMBL" id="MU007019">
    <property type="protein sequence ID" value="KAF2433738.1"/>
    <property type="molecule type" value="Genomic_DNA"/>
</dbReference>
<gene>
    <name evidence="1" type="ORF">EJ08DRAFT_694222</name>
</gene>
<protein>
    <submittedName>
        <fullName evidence="1">Uncharacterized protein</fullName>
    </submittedName>
</protein>
<dbReference type="PANTHER" id="PTHR24148:SF73">
    <property type="entry name" value="HET DOMAIN PROTEIN (AFU_ORTHOLOGUE AFUA_8G01020)"/>
    <property type="match status" value="1"/>
</dbReference>
<accession>A0A9P4NYK8</accession>
<evidence type="ECO:0000313" key="1">
    <source>
        <dbReference type="EMBL" id="KAF2433738.1"/>
    </source>
</evidence>
<dbReference type="PANTHER" id="PTHR24148">
    <property type="entry name" value="ANKYRIN REPEAT DOMAIN-CONTAINING PROTEIN 39 HOMOLOG-RELATED"/>
    <property type="match status" value="1"/>
</dbReference>
<keyword evidence="2" id="KW-1185">Reference proteome</keyword>
<reference evidence="1" key="1">
    <citation type="journal article" date="2020" name="Stud. Mycol.">
        <title>101 Dothideomycetes genomes: a test case for predicting lifestyles and emergence of pathogens.</title>
        <authorList>
            <person name="Haridas S."/>
            <person name="Albert R."/>
            <person name="Binder M."/>
            <person name="Bloem J."/>
            <person name="Labutti K."/>
            <person name="Salamov A."/>
            <person name="Andreopoulos B."/>
            <person name="Baker S."/>
            <person name="Barry K."/>
            <person name="Bills G."/>
            <person name="Bluhm B."/>
            <person name="Cannon C."/>
            <person name="Castanera R."/>
            <person name="Culley D."/>
            <person name="Daum C."/>
            <person name="Ezra D."/>
            <person name="Gonzalez J."/>
            <person name="Henrissat B."/>
            <person name="Kuo A."/>
            <person name="Liang C."/>
            <person name="Lipzen A."/>
            <person name="Lutzoni F."/>
            <person name="Magnuson J."/>
            <person name="Mondo S."/>
            <person name="Nolan M."/>
            <person name="Ohm R."/>
            <person name="Pangilinan J."/>
            <person name="Park H.-J."/>
            <person name="Ramirez L."/>
            <person name="Alfaro M."/>
            <person name="Sun H."/>
            <person name="Tritt A."/>
            <person name="Yoshinaga Y."/>
            <person name="Zwiers L.-H."/>
            <person name="Turgeon B."/>
            <person name="Goodwin S."/>
            <person name="Spatafora J."/>
            <person name="Crous P."/>
            <person name="Grigoriev I."/>
        </authorList>
    </citation>
    <scope>NUCLEOTIDE SEQUENCE</scope>
    <source>
        <strain evidence="1">CBS 130266</strain>
    </source>
</reference>